<dbReference type="GO" id="GO:0004175">
    <property type="term" value="F:endopeptidase activity"/>
    <property type="evidence" value="ECO:0007669"/>
    <property type="project" value="UniProtKB-ARBA"/>
</dbReference>
<dbReference type="AlphaFoldDB" id="C7M9N1"/>
<evidence type="ECO:0000313" key="3">
    <source>
        <dbReference type="EMBL" id="ACU84575.1"/>
    </source>
</evidence>
<proteinExistence type="predicted"/>
<dbReference type="GO" id="GO:0080120">
    <property type="term" value="P:CAAX-box protein maturation"/>
    <property type="evidence" value="ECO:0007669"/>
    <property type="project" value="UniProtKB-ARBA"/>
</dbReference>
<sequence length="306" mass="32174">MDASEAHRPTTDDDPPLRPTETARWVLPVLLPLLLVNAVLLLGDGSRSGEIASTTATAALWGGALVLGLLACAVLAVLTRRDRPVPRGPIIRAVAVAAFFVLLTSVSARSQPIAAELQRNWQGKVMDLLWVVILCMILHRWARQETGLLRLPAPGSRRVALRVVGGVSALFVALGLLAAATGDAAQRPVDLEQLAWDATLPNLTEEIIWRGVMLAVLDRALPPTRRVLGAPLGWGAVMTSAVFALGHLIQLGGDGSWSVSIAGGVFAAVMGLALAWIRARTGSIWPAVALHCAPELGADAGLLLGT</sequence>
<feature type="transmembrane region" description="Helical" evidence="1">
    <location>
        <begin position="159"/>
        <end position="180"/>
    </location>
</feature>
<dbReference type="HOGENOM" id="CLU_908128_0_0_11"/>
<dbReference type="PATRIC" id="fig|446465.5.peg.709"/>
<dbReference type="Proteomes" id="UP000001919">
    <property type="component" value="Chromosome"/>
</dbReference>
<keyword evidence="1" id="KW-0812">Transmembrane</keyword>
<feature type="transmembrane region" description="Helical" evidence="1">
    <location>
        <begin position="255"/>
        <end position="277"/>
    </location>
</feature>
<feature type="transmembrane region" description="Helical" evidence="1">
    <location>
        <begin position="55"/>
        <end position="78"/>
    </location>
</feature>
<feature type="transmembrane region" description="Helical" evidence="1">
    <location>
        <begin position="90"/>
        <end position="109"/>
    </location>
</feature>
<keyword evidence="1" id="KW-0472">Membrane</keyword>
<keyword evidence="3" id="KW-0645">Protease</keyword>
<feature type="transmembrane region" description="Helical" evidence="1">
    <location>
        <begin position="121"/>
        <end position="139"/>
    </location>
</feature>
<name>C7M9N1_BRAFD</name>
<dbReference type="OrthoDB" id="877230at2"/>
<gene>
    <name evidence="3" type="ordered locus">Bfae_07180</name>
</gene>
<dbReference type="EMBL" id="CP001643">
    <property type="protein sequence ID" value="ACU84575.1"/>
    <property type="molecule type" value="Genomic_DNA"/>
</dbReference>
<reference evidence="3 4" key="1">
    <citation type="journal article" date="2009" name="Stand. Genomic Sci.">
        <title>Complete genome sequence of Brachybacterium faecium type strain (Schefferle 6-10).</title>
        <authorList>
            <person name="Lapidus A."/>
            <person name="Pukall R."/>
            <person name="Labuttii K."/>
            <person name="Copeland A."/>
            <person name="Del Rio T.G."/>
            <person name="Nolan M."/>
            <person name="Chen F."/>
            <person name="Lucas S."/>
            <person name="Tice H."/>
            <person name="Cheng J.F."/>
            <person name="Bruce D."/>
            <person name="Goodwin L."/>
            <person name="Pitluck S."/>
            <person name="Rohde M."/>
            <person name="Goker M."/>
            <person name="Pati A."/>
            <person name="Ivanova N."/>
            <person name="Mavrommatis K."/>
            <person name="Chen A."/>
            <person name="Palaniappan K."/>
            <person name="D'haeseleer P."/>
            <person name="Chain P."/>
            <person name="Bristow J."/>
            <person name="Eisen J.A."/>
            <person name="Markowitz V."/>
            <person name="Hugenholtz P."/>
            <person name="Kyrpides N.C."/>
            <person name="Klenk H.P."/>
        </authorList>
    </citation>
    <scope>NUCLEOTIDE SEQUENCE [LARGE SCALE GENOMIC DNA]</scope>
    <source>
        <strain evidence="4">ATCC 43885 / DSM 4810 / JCM 11609 / LMG 19847 / NBRC 14762 / NCIMB 9860 / 6-10</strain>
    </source>
</reference>
<evidence type="ECO:0000313" key="4">
    <source>
        <dbReference type="Proteomes" id="UP000001919"/>
    </source>
</evidence>
<dbReference type="InterPro" id="IPR003675">
    <property type="entry name" value="Rce1/LyrA-like_dom"/>
</dbReference>
<accession>C7M9N1</accession>
<keyword evidence="1" id="KW-1133">Transmembrane helix</keyword>
<dbReference type="GO" id="GO:0006508">
    <property type="term" value="P:proteolysis"/>
    <property type="evidence" value="ECO:0007669"/>
    <property type="project" value="UniProtKB-KW"/>
</dbReference>
<dbReference type="eggNOG" id="COG1266">
    <property type="taxonomic scope" value="Bacteria"/>
</dbReference>
<keyword evidence="3" id="KW-0378">Hydrolase</keyword>
<feature type="domain" description="CAAX prenyl protease 2/Lysostaphin resistance protein A-like" evidence="2">
    <location>
        <begin position="198"/>
        <end position="293"/>
    </location>
</feature>
<protein>
    <submittedName>
        <fullName evidence="3">CAAX amino terminal protease family</fullName>
    </submittedName>
</protein>
<organism evidence="3 4">
    <name type="scientific">Brachybacterium faecium (strain ATCC 43885 / DSM 4810 / JCM 11609 / LMG 19847 / NBRC 14762 / NCIMB 9860 / 6-10)</name>
    <dbReference type="NCBI Taxonomy" id="446465"/>
    <lineage>
        <taxon>Bacteria</taxon>
        <taxon>Bacillati</taxon>
        <taxon>Actinomycetota</taxon>
        <taxon>Actinomycetes</taxon>
        <taxon>Micrococcales</taxon>
        <taxon>Dermabacteraceae</taxon>
        <taxon>Brachybacterium</taxon>
    </lineage>
</organism>
<evidence type="ECO:0000259" key="2">
    <source>
        <dbReference type="Pfam" id="PF02517"/>
    </source>
</evidence>
<feature type="transmembrane region" description="Helical" evidence="1">
    <location>
        <begin position="227"/>
        <end position="249"/>
    </location>
</feature>
<dbReference type="STRING" id="446465.Bfae_07180"/>
<dbReference type="KEGG" id="bfa:Bfae_07180"/>
<keyword evidence="4" id="KW-1185">Reference proteome</keyword>
<feature type="transmembrane region" description="Helical" evidence="1">
    <location>
        <begin position="25"/>
        <end position="43"/>
    </location>
</feature>
<evidence type="ECO:0000256" key="1">
    <source>
        <dbReference type="SAM" id="Phobius"/>
    </source>
</evidence>
<dbReference type="Pfam" id="PF02517">
    <property type="entry name" value="Rce1-like"/>
    <property type="match status" value="1"/>
</dbReference>